<evidence type="ECO:0000256" key="8">
    <source>
        <dbReference type="ARBA" id="ARBA00023163"/>
    </source>
</evidence>
<evidence type="ECO:0000256" key="2">
    <source>
        <dbReference type="ARBA" id="ARBA00022490"/>
    </source>
</evidence>
<dbReference type="RefSeq" id="WP_012478082.1">
    <property type="nucleotide sequence ID" value="NZ_JAAMFB010000043.1"/>
</dbReference>
<dbReference type="GO" id="GO:0000976">
    <property type="term" value="F:transcription cis-regulatory region binding"/>
    <property type="evidence" value="ECO:0007669"/>
    <property type="project" value="TreeGrafter"/>
</dbReference>
<comment type="subcellular location">
    <subcellularLocation>
        <location evidence="1">Cytoplasm</location>
    </subcellularLocation>
</comment>
<evidence type="ECO:0000256" key="12">
    <source>
        <dbReference type="PROSITE-ProRule" id="PRU01091"/>
    </source>
</evidence>
<keyword evidence="7" id="KW-0010">Activator</keyword>
<evidence type="ECO:0000256" key="6">
    <source>
        <dbReference type="ARBA" id="ARBA00023125"/>
    </source>
</evidence>
<keyword evidence="6 12" id="KW-0238">DNA-binding</keyword>
<evidence type="ECO:0000259" key="13">
    <source>
        <dbReference type="PROSITE" id="PS50110"/>
    </source>
</evidence>
<dbReference type="Gene3D" id="6.10.250.690">
    <property type="match status" value="1"/>
</dbReference>
<dbReference type="SMR" id="A0A2Z2Q3U6"/>
<dbReference type="NCBIfam" id="NF010430">
    <property type="entry name" value="PRK13856.1"/>
    <property type="match status" value="1"/>
</dbReference>
<dbReference type="GO" id="GO:0032993">
    <property type="term" value="C:protein-DNA complex"/>
    <property type="evidence" value="ECO:0007669"/>
    <property type="project" value="TreeGrafter"/>
</dbReference>
<dbReference type="InterPro" id="IPR036388">
    <property type="entry name" value="WH-like_DNA-bd_sf"/>
</dbReference>
<evidence type="ECO:0000259" key="14">
    <source>
        <dbReference type="PROSITE" id="PS51755"/>
    </source>
</evidence>
<dbReference type="PANTHER" id="PTHR48111:SF4">
    <property type="entry name" value="DNA-BINDING DUAL TRANSCRIPTIONAL REGULATOR OMPR"/>
    <property type="match status" value="1"/>
</dbReference>
<dbReference type="CDD" id="cd17594">
    <property type="entry name" value="REC_OmpR_VirG"/>
    <property type="match status" value="1"/>
</dbReference>
<evidence type="ECO:0000256" key="10">
    <source>
        <dbReference type="ARBA" id="ARBA00067337"/>
    </source>
</evidence>
<dbReference type="Gene3D" id="3.40.50.2300">
    <property type="match status" value="1"/>
</dbReference>
<organism evidence="15">
    <name type="scientific">Agrobacterium larrymoorei</name>
    <dbReference type="NCBI Taxonomy" id="160699"/>
    <lineage>
        <taxon>Bacteria</taxon>
        <taxon>Pseudomonadati</taxon>
        <taxon>Pseudomonadota</taxon>
        <taxon>Alphaproteobacteria</taxon>
        <taxon>Hyphomicrobiales</taxon>
        <taxon>Rhizobiaceae</taxon>
        <taxon>Rhizobium/Agrobacterium group</taxon>
        <taxon>Agrobacterium</taxon>
    </lineage>
</organism>
<evidence type="ECO:0000256" key="4">
    <source>
        <dbReference type="ARBA" id="ARBA00023012"/>
    </source>
</evidence>
<feature type="domain" description="OmpR/PhoB-type" evidence="14">
    <location>
        <begin position="155"/>
        <end position="255"/>
    </location>
</feature>
<protein>
    <recommendedName>
        <fullName evidence="10">Regulatory protein VirG</fullName>
    </recommendedName>
</protein>
<keyword evidence="3 11" id="KW-0597">Phosphoprotein</keyword>
<geneLocation type="plasmid" evidence="15">
    <name>pTi_CFBP5481</name>
</geneLocation>
<evidence type="ECO:0000256" key="7">
    <source>
        <dbReference type="ARBA" id="ARBA00023159"/>
    </source>
</evidence>
<dbReference type="SUPFAM" id="SSF52172">
    <property type="entry name" value="CheY-like"/>
    <property type="match status" value="1"/>
</dbReference>
<dbReference type="PANTHER" id="PTHR48111">
    <property type="entry name" value="REGULATOR OF RPOS"/>
    <property type="match status" value="1"/>
</dbReference>
<proteinExistence type="predicted"/>
<dbReference type="InterPro" id="IPR011006">
    <property type="entry name" value="CheY-like_superfamily"/>
</dbReference>
<reference evidence="15" key="1">
    <citation type="submission" date="2016-10" db="EMBL/GenBank/DDBJ databases">
        <title>Agrobacterium Ti plasmids: Classification based on T-DNA and Vir regions organization.</title>
        <authorList>
            <person name="Nabi N."/>
            <person name="Vial L."/>
            <person name="Ben Hafsa A."/>
            <person name="Chapulliot D."/>
            <person name="Berard A."/>
            <person name="Chauveau A."/>
            <person name="Le Paslier M.-C."/>
            <person name="Harzallah Skhiri F."/>
            <person name="Brunel D."/>
            <person name="Nesme X."/>
            <person name="Chaouachi M."/>
        </authorList>
    </citation>
    <scope>NUCLEOTIDE SEQUENCE</scope>
    <source>
        <strain evidence="15">CFBP5481</strain>
        <plasmid evidence="15">pTi_CFBP5481</plasmid>
    </source>
</reference>
<dbReference type="CDD" id="cd00383">
    <property type="entry name" value="trans_reg_C"/>
    <property type="match status" value="1"/>
</dbReference>
<dbReference type="SUPFAM" id="SSF46894">
    <property type="entry name" value="C-terminal effector domain of the bipartite response regulators"/>
    <property type="match status" value="1"/>
</dbReference>
<comment type="function">
    <text evidence="9">VirG is required for the positive regulation of at least two vir loci encoded by the Ti plasmid of A.tumefaciens.</text>
</comment>
<accession>A0A2Z2Q3U6</accession>
<dbReference type="PROSITE" id="PS50110">
    <property type="entry name" value="RESPONSE_REGULATORY"/>
    <property type="match status" value="1"/>
</dbReference>
<evidence type="ECO:0000256" key="3">
    <source>
        <dbReference type="ARBA" id="ARBA00022553"/>
    </source>
</evidence>
<evidence type="ECO:0000256" key="9">
    <source>
        <dbReference type="ARBA" id="ARBA00053604"/>
    </source>
</evidence>
<dbReference type="Gene3D" id="1.10.10.10">
    <property type="entry name" value="Winged helix-like DNA-binding domain superfamily/Winged helix DNA-binding domain"/>
    <property type="match status" value="1"/>
</dbReference>
<dbReference type="SMART" id="SM00862">
    <property type="entry name" value="Trans_reg_C"/>
    <property type="match status" value="1"/>
</dbReference>
<dbReference type="InterPro" id="IPR001867">
    <property type="entry name" value="OmpR/PhoB-type_DNA-bd"/>
</dbReference>
<evidence type="ECO:0000256" key="5">
    <source>
        <dbReference type="ARBA" id="ARBA00023015"/>
    </source>
</evidence>
<feature type="domain" description="Response regulatory" evidence="13">
    <location>
        <begin position="29"/>
        <end position="143"/>
    </location>
</feature>
<feature type="modified residue" description="4-aspartylphosphate" evidence="11">
    <location>
        <position position="78"/>
    </location>
</feature>
<dbReference type="InterPro" id="IPR039420">
    <property type="entry name" value="WalR-like"/>
</dbReference>
<dbReference type="Pfam" id="PF00486">
    <property type="entry name" value="Trans_reg_C"/>
    <property type="match status" value="1"/>
</dbReference>
<sequence>MIVHPSRENFSSAVNKGSDFRLKGEPLKHVLLIDDDVAMRHLIIEYLTIHAFKVTAVADSTQFTRVLSSATVDVVVVDLNLGREDGLEIVRNLAAKSDIPIIIISGDRLEETDKVVALELGASDFIAKPFSTREFLARIRVALRVRPNVVRSKDRRSFCFTDWTLNLRQRRLMSEAGGEVKLTAGEFNLLLAFLEKPRDVLSREQLLIASRVRDEEVYDRSIDVLILRLRRKLEADPSSPQLIKTARGAGYFFDADVQVSHGGTMAA</sequence>
<dbReference type="InterPro" id="IPR016032">
    <property type="entry name" value="Sig_transdc_resp-reg_C-effctor"/>
</dbReference>
<keyword evidence="5" id="KW-0805">Transcription regulation</keyword>
<evidence type="ECO:0000256" key="1">
    <source>
        <dbReference type="ARBA" id="ARBA00004496"/>
    </source>
</evidence>
<keyword evidence="15" id="KW-0614">Plasmid</keyword>
<dbReference type="InterPro" id="IPR001789">
    <property type="entry name" value="Sig_transdc_resp-reg_receiver"/>
</dbReference>
<dbReference type="FunFam" id="1.10.10.10:FF:000099">
    <property type="entry name" value="Two-component system response regulator TorR"/>
    <property type="match status" value="1"/>
</dbReference>
<dbReference type="GO" id="GO:0000156">
    <property type="term" value="F:phosphorelay response regulator activity"/>
    <property type="evidence" value="ECO:0007669"/>
    <property type="project" value="TreeGrafter"/>
</dbReference>
<dbReference type="Pfam" id="PF00072">
    <property type="entry name" value="Response_reg"/>
    <property type="match status" value="1"/>
</dbReference>
<dbReference type="EMBL" id="KY000074">
    <property type="protein sequence ID" value="ASK49543.1"/>
    <property type="molecule type" value="Genomic_DNA"/>
</dbReference>
<evidence type="ECO:0000313" key="15">
    <source>
        <dbReference type="EMBL" id="ASK49543.1"/>
    </source>
</evidence>
<dbReference type="PROSITE" id="PS51755">
    <property type="entry name" value="OMPR_PHOB"/>
    <property type="match status" value="1"/>
</dbReference>
<evidence type="ECO:0000256" key="11">
    <source>
        <dbReference type="PROSITE-ProRule" id="PRU00169"/>
    </source>
</evidence>
<keyword evidence="4" id="KW-0902">Two-component regulatory system</keyword>
<keyword evidence="8" id="KW-0804">Transcription</keyword>
<dbReference type="GO" id="GO:0006355">
    <property type="term" value="P:regulation of DNA-templated transcription"/>
    <property type="evidence" value="ECO:0007669"/>
    <property type="project" value="InterPro"/>
</dbReference>
<keyword evidence="2" id="KW-0963">Cytoplasm</keyword>
<dbReference type="SMART" id="SM00448">
    <property type="entry name" value="REC"/>
    <property type="match status" value="1"/>
</dbReference>
<dbReference type="GO" id="GO:0005829">
    <property type="term" value="C:cytosol"/>
    <property type="evidence" value="ECO:0007669"/>
    <property type="project" value="TreeGrafter"/>
</dbReference>
<feature type="DNA-binding region" description="OmpR/PhoB-type" evidence="12">
    <location>
        <begin position="155"/>
        <end position="255"/>
    </location>
</feature>
<name>A0A2Z2Q3U6_9HYPH</name>
<dbReference type="AlphaFoldDB" id="A0A2Z2Q3U6"/>